<gene>
    <name evidence="1" type="ORF">H6F41_09060</name>
</gene>
<comment type="caution">
    <text evidence="1">The sequence shown here is derived from an EMBL/GenBank/DDBJ whole genome shotgun (WGS) entry which is preliminary data.</text>
</comment>
<dbReference type="RefSeq" id="WP_190403148.1">
    <property type="nucleotide sequence ID" value="NZ_JACJQB010000014.1"/>
</dbReference>
<reference evidence="1 2" key="1">
    <citation type="journal article" date="2020" name="ISME J.">
        <title>Comparative genomics reveals insights into cyanobacterial evolution and habitat adaptation.</title>
        <authorList>
            <person name="Chen M.Y."/>
            <person name="Teng W.K."/>
            <person name="Zhao L."/>
            <person name="Hu C.X."/>
            <person name="Zhou Y.K."/>
            <person name="Han B.P."/>
            <person name="Song L.R."/>
            <person name="Shu W.S."/>
        </authorList>
    </citation>
    <scope>NUCLEOTIDE SEQUENCE [LARGE SCALE GENOMIC DNA]</scope>
    <source>
        <strain evidence="1 2">FACHB-723</strain>
    </source>
</reference>
<evidence type="ECO:0000313" key="1">
    <source>
        <dbReference type="EMBL" id="MBD2188291.1"/>
    </source>
</evidence>
<name>A0ABR7ZWF4_9CYAN</name>
<accession>A0ABR7ZWF4</accession>
<organism evidence="1 2">
    <name type="scientific">Pseudanabaena mucicola FACHB-723</name>
    <dbReference type="NCBI Taxonomy" id="2692860"/>
    <lineage>
        <taxon>Bacteria</taxon>
        <taxon>Bacillati</taxon>
        <taxon>Cyanobacteriota</taxon>
        <taxon>Cyanophyceae</taxon>
        <taxon>Pseudanabaenales</taxon>
        <taxon>Pseudanabaenaceae</taxon>
        <taxon>Pseudanabaena</taxon>
    </lineage>
</organism>
<dbReference type="Proteomes" id="UP000642094">
    <property type="component" value="Unassembled WGS sequence"/>
</dbReference>
<dbReference type="EMBL" id="JACJQB010000014">
    <property type="protein sequence ID" value="MBD2188291.1"/>
    <property type="molecule type" value="Genomic_DNA"/>
</dbReference>
<protein>
    <submittedName>
        <fullName evidence="1">DUF2281 domain-containing protein</fullName>
    </submittedName>
</protein>
<keyword evidence="2" id="KW-1185">Reference proteome</keyword>
<sequence length="71" mass="8225">MNTTITVEQRLLDKIRKLSSEKVIEVEDFIDFLYQRQTDSDQNLTIAAAKVSEASFAKIWDNPEDAEYDNL</sequence>
<proteinExistence type="predicted"/>
<evidence type="ECO:0000313" key="2">
    <source>
        <dbReference type="Proteomes" id="UP000642094"/>
    </source>
</evidence>